<keyword evidence="1" id="KW-0472">Membrane</keyword>
<sequence length="124" mass="13949">SGMRWNGRLESCITADKSAVITVCSSRAQTSSSHSGFGAVCELFKAECHSVLRNRSNNHVDLCFQLCPDKIKFVLTEGKQRIKEKGKKKIDPNCVFLISNVTITVALLLHVKRKIKIRKRCLIF</sequence>
<reference evidence="2" key="3">
    <citation type="submission" date="2025-08" db="UniProtKB">
        <authorList>
            <consortium name="Ensembl"/>
        </authorList>
    </citation>
    <scope>IDENTIFICATION</scope>
    <source>
        <strain evidence="2">HNI</strain>
    </source>
</reference>
<dbReference type="Proteomes" id="UP000265180">
    <property type="component" value="Chromosome 1"/>
</dbReference>
<dbReference type="Ensembl" id="ENSORLT00020025295.1">
    <property type="protein sequence ID" value="ENSORLP00020016903.1"/>
    <property type="gene ID" value="ENSORLG00020017942.1"/>
</dbReference>
<reference key="1">
    <citation type="journal article" date="2007" name="Nature">
        <title>The medaka draft genome and insights into vertebrate genome evolution.</title>
        <authorList>
            <person name="Kasahara M."/>
            <person name="Naruse K."/>
            <person name="Sasaki S."/>
            <person name="Nakatani Y."/>
            <person name="Qu W."/>
            <person name="Ahsan B."/>
            <person name="Yamada T."/>
            <person name="Nagayasu Y."/>
            <person name="Doi K."/>
            <person name="Kasai Y."/>
            <person name="Jindo T."/>
            <person name="Kobayashi D."/>
            <person name="Shimada A."/>
            <person name="Toyoda A."/>
            <person name="Kuroki Y."/>
            <person name="Fujiyama A."/>
            <person name="Sasaki T."/>
            <person name="Shimizu A."/>
            <person name="Asakawa S."/>
            <person name="Shimizu N."/>
            <person name="Hashimoto S."/>
            <person name="Yang J."/>
            <person name="Lee Y."/>
            <person name="Matsushima K."/>
            <person name="Sugano S."/>
            <person name="Sakaizumi M."/>
            <person name="Narita T."/>
            <person name="Ohishi K."/>
            <person name="Haga S."/>
            <person name="Ohta F."/>
            <person name="Nomoto H."/>
            <person name="Nogata K."/>
            <person name="Morishita T."/>
            <person name="Endo T."/>
            <person name="Shin-I T."/>
            <person name="Takeda H."/>
            <person name="Morishita S."/>
            <person name="Kohara Y."/>
        </authorList>
    </citation>
    <scope>NUCLEOTIDE SEQUENCE [LARGE SCALE GENOMIC DNA]</scope>
    <source>
        <strain>Hd-rR</strain>
    </source>
</reference>
<name>A0A3P9L871_ORYLA</name>
<evidence type="ECO:0000313" key="3">
    <source>
        <dbReference type="Proteomes" id="UP000265180"/>
    </source>
</evidence>
<reference evidence="2" key="4">
    <citation type="submission" date="2025-09" db="UniProtKB">
        <authorList>
            <consortium name="Ensembl"/>
        </authorList>
    </citation>
    <scope>IDENTIFICATION</scope>
    <source>
        <strain evidence="2">HNI</strain>
    </source>
</reference>
<feature type="transmembrane region" description="Helical" evidence="1">
    <location>
        <begin position="95"/>
        <end position="111"/>
    </location>
</feature>
<dbReference type="AlphaFoldDB" id="A0A3P9L871"/>
<reference evidence="2 3" key="2">
    <citation type="submission" date="2017-04" db="EMBL/GenBank/DDBJ databases">
        <title>CpG methylation of centromeres and impact of large insertions on vertebrate speciation.</title>
        <authorList>
            <person name="Ichikawa K."/>
            <person name="Yoshimura J."/>
            <person name="Morishita S."/>
        </authorList>
    </citation>
    <scope>NUCLEOTIDE SEQUENCE</scope>
    <source>
        <strain evidence="2 3">HNI</strain>
    </source>
</reference>
<keyword evidence="1" id="KW-0812">Transmembrane</keyword>
<proteinExistence type="predicted"/>
<evidence type="ECO:0000256" key="1">
    <source>
        <dbReference type="SAM" id="Phobius"/>
    </source>
</evidence>
<evidence type="ECO:0000313" key="2">
    <source>
        <dbReference type="Ensembl" id="ENSORLP00020016903.1"/>
    </source>
</evidence>
<accession>A0A3P9L871</accession>
<protein>
    <submittedName>
        <fullName evidence="2">Uncharacterized protein</fullName>
    </submittedName>
</protein>
<keyword evidence="1" id="KW-1133">Transmembrane helix</keyword>
<organism evidence="2 3">
    <name type="scientific">Oryzias latipes</name>
    <name type="common">Japanese rice fish</name>
    <name type="synonym">Japanese killifish</name>
    <dbReference type="NCBI Taxonomy" id="8090"/>
    <lineage>
        <taxon>Eukaryota</taxon>
        <taxon>Metazoa</taxon>
        <taxon>Chordata</taxon>
        <taxon>Craniata</taxon>
        <taxon>Vertebrata</taxon>
        <taxon>Euteleostomi</taxon>
        <taxon>Actinopterygii</taxon>
        <taxon>Neopterygii</taxon>
        <taxon>Teleostei</taxon>
        <taxon>Neoteleostei</taxon>
        <taxon>Acanthomorphata</taxon>
        <taxon>Ovalentaria</taxon>
        <taxon>Atherinomorphae</taxon>
        <taxon>Beloniformes</taxon>
        <taxon>Adrianichthyidae</taxon>
        <taxon>Oryziinae</taxon>
        <taxon>Oryzias</taxon>
    </lineage>
</organism>